<gene>
    <name evidence="1" type="ORF">L207DRAFT_592459</name>
</gene>
<accession>A0A2J6QVR1</accession>
<keyword evidence="2" id="KW-1185">Reference proteome</keyword>
<dbReference type="EMBL" id="KZ613967">
    <property type="protein sequence ID" value="PMD30329.1"/>
    <property type="molecule type" value="Genomic_DNA"/>
</dbReference>
<reference evidence="1 2" key="1">
    <citation type="submission" date="2016-04" db="EMBL/GenBank/DDBJ databases">
        <title>A degradative enzymes factory behind the ericoid mycorrhizal symbiosis.</title>
        <authorList>
            <consortium name="DOE Joint Genome Institute"/>
            <person name="Martino E."/>
            <person name="Morin E."/>
            <person name="Grelet G."/>
            <person name="Kuo A."/>
            <person name="Kohler A."/>
            <person name="Daghino S."/>
            <person name="Barry K."/>
            <person name="Choi C."/>
            <person name="Cichocki N."/>
            <person name="Clum A."/>
            <person name="Copeland A."/>
            <person name="Hainaut M."/>
            <person name="Haridas S."/>
            <person name="Labutti K."/>
            <person name="Lindquist E."/>
            <person name="Lipzen A."/>
            <person name="Khouja H.-R."/>
            <person name="Murat C."/>
            <person name="Ohm R."/>
            <person name="Olson A."/>
            <person name="Spatafora J."/>
            <person name="Veneault-Fourrey C."/>
            <person name="Henrissat B."/>
            <person name="Grigoriev I."/>
            <person name="Martin F."/>
            <person name="Perotto S."/>
        </authorList>
    </citation>
    <scope>NUCLEOTIDE SEQUENCE [LARGE SCALE GENOMIC DNA]</scope>
    <source>
        <strain evidence="1 2">F</strain>
    </source>
</reference>
<name>A0A2J6QVR1_HYAVF</name>
<dbReference type="AlphaFoldDB" id="A0A2J6QVR1"/>
<proteinExistence type="predicted"/>
<dbReference type="Proteomes" id="UP000235786">
    <property type="component" value="Unassembled WGS sequence"/>
</dbReference>
<evidence type="ECO:0000313" key="1">
    <source>
        <dbReference type="EMBL" id="PMD30329.1"/>
    </source>
</evidence>
<sequence>MYNSLITIRKPEIVDQSSLCGTEAEFVNPLKAMDPKNLRPCMCVLAGLRKEKLLVDIENILYREFSPESKSCDQWPAFIAGLEERFKTTGLVSQKVAHAAVEGFVEWAMGHQRKWEWRRTEPMPPRKGSLSSKS</sequence>
<protein>
    <submittedName>
        <fullName evidence="1">Uncharacterized protein</fullName>
    </submittedName>
</protein>
<organism evidence="1 2">
    <name type="scientific">Hyaloscypha variabilis (strain UAMH 11265 / GT02V1 / F)</name>
    <name type="common">Meliniomyces variabilis</name>
    <dbReference type="NCBI Taxonomy" id="1149755"/>
    <lineage>
        <taxon>Eukaryota</taxon>
        <taxon>Fungi</taxon>
        <taxon>Dikarya</taxon>
        <taxon>Ascomycota</taxon>
        <taxon>Pezizomycotina</taxon>
        <taxon>Leotiomycetes</taxon>
        <taxon>Helotiales</taxon>
        <taxon>Hyaloscyphaceae</taxon>
        <taxon>Hyaloscypha</taxon>
        <taxon>Hyaloscypha variabilis</taxon>
    </lineage>
</organism>
<evidence type="ECO:0000313" key="2">
    <source>
        <dbReference type="Proteomes" id="UP000235786"/>
    </source>
</evidence>